<accession>A0A8H9H0C7</accession>
<protein>
    <submittedName>
        <fullName evidence="1">Uncharacterized protein</fullName>
    </submittedName>
</protein>
<comment type="caution">
    <text evidence="1">The sequence shown here is derived from an EMBL/GenBank/DDBJ whole genome shotgun (WGS) entry which is preliminary data.</text>
</comment>
<proteinExistence type="predicted"/>
<reference evidence="1" key="2">
    <citation type="submission" date="2020-09" db="EMBL/GenBank/DDBJ databases">
        <authorList>
            <person name="Sun Q."/>
            <person name="Zhou Y."/>
        </authorList>
    </citation>
    <scope>NUCLEOTIDE SEQUENCE</scope>
    <source>
        <strain evidence="1">CGMCC 4.7138</strain>
    </source>
</reference>
<name>A0A8H9H0C7_9ACTN</name>
<gene>
    <name evidence="1" type="ORF">GCM10011574_27340</name>
</gene>
<dbReference type="Proteomes" id="UP000653480">
    <property type="component" value="Unassembled WGS sequence"/>
</dbReference>
<evidence type="ECO:0000313" key="1">
    <source>
        <dbReference type="EMBL" id="GGO10613.1"/>
    </source>
</evidence>
<organism evidence="1 2">
    <name type="scientific">Microbispora bryophytorum</name>
    <dbReference type="NCBI Taxonomy" id="1460882"/>
    <lineage>
        <taxon>Bacteria</taxon>
        <taxon>Bacillati</taxon>
        <taxon>Actinomycetota</taxon>
        <taxon>Actinomycetes</taxon>
        <taxon>Streptosporangiales</taxon>
        <taxon>Streptosporangiaceae</taxon>
        <taxon>Microbispora</taxon>
    </lineage>
</organism>
<evidence type="ECO:0000313" key="2">
    <source>
        <dbReference type="Proteomes" id="UP000653480"/>
    </source>
</evidence>
<reference evidence="1" key="1">
    <citation type="journal article" date="2014" name="Int. J. Syst. Evol. Microbiol.">
        <title>Complete genome sequence of Corynebacterium casei LMG S-19264T (=DSM 44701T), isolated from a smear-ripened cheese.</title>
        <authorList>
            <consortium name="US DOE Joint Genome Institute (JGI-PGF)"/>
            <person name="Walter F."/>
            <person name="Albersmeier A."/>
            <person name="Kalinowski J."/>
            <person name="Ruckert C."/>
        </authorList>
    </citation>
    <scope>NUCLEOTIDE SEQUENCE</scope>
    <source>
        <strain evidence="1">CGMCC 4.7138</strain>
    </source>
</reference>
<dbReference type="AlphaFoldDB" id="A0A8H9H0C7"/>
<keyword evidence="2" id="KW-1185">Reference proteome</keyword>
<sequence>MVGRHLAARVPFLYWPVPVNPAPYGGARVIDGYTVLSWDAEFGRLSFVYPPLMGGWVSLNELAADVVSDAAAIVVLRPDWRVSKGPNLDALDLAEPYGPYRVLWEDLARVLGMPVPYWPINMRNPQEMLRWRPGIETVCAQAQHELNAGPLFQLAAAYSDDHPTSRTLRELAHIIVHRAFVEADRNLEYWSDYERPVARDVVFAAKPLPMPDPHENPLPQDVRESGWAEVFQREDTLAEQCVSAALQWNGGKHFPFSGVVHLEPEDEGSAVRVEWTSRLVDAPRDARYRVLSSRLEGRALQDPWTGLPVIGLADKAMIAAVPKHLPTVSPLHSIVLDGSVWIRTEDGQLFLAPAQWDGGNTWGYSGTGPTILAHLLDQLLGDISAPAPSTEVLGSSSATGLEALTETDFPHGTVITRQQLEEARNARSRAGGT</sequence>
<dbReference type="EMBL" id="BMMN01000004">
    <property type="protein sequence ID" value="GGO10613.1"/>
    <property type="molecule type" value="Genomic_DNA"/>
</dbReference>